<evidence type="ECO:0000256" key="3">
    <source>
        <dbReference type="ARBA" id="ARBA00023125"/>
    </source>
</evidence>
<keyword evidence="3" id="KW-0238">DNA-binding</keyword>
<dbReference type="InterPro" id="IPR000843">
    <property type="entry name" value="HTH_LacI"/>
</dbReference>
<name>A0A6N3FPR0_STASI</name>
<dbReference type="PANTHER" id="PTHR30146:SF148">
    <property type="entry name" value="HTH-TYPE TRANSCRIPTIONAL REPRESSOR PURR-RELATED"/>
    <property type="match status" value="1"/>
</dbReference>
<dbReference type="AlphaFoldDB" id="A0A6N3FPR0"/>
<dbReference type="SUPFAM" id="SSF47413">
    <property type="entry name" value="lambda repressor-like DNA-binding domains"/>
    <property type="match status" value="1"/>
</dbReference>
<keyword evidence="4" id="KW-0804">Transcription</keyword>
<feature type="domain" description="HTH lacI-type" evidence="5">
    <location>
        <begin position="4"/>
        <end position="59"/>
    </location>
</feature>
<dbReference type="InterPro" id="IPR046335">
    <property type="entry name" value="LacI/GalR-like_sensor"/>
</dbReference>
<dbReference type="SUPFAM" id="SSF53822">
    <property type="entry name" value="Periplasmic binding protein-like I"/>
    <property type="match status" value="1"/>
</dbReference>
<sequence>MKKVSIKDVAKEAGVSLTTVSHILNHKQERFSQATIDKVLTAKDKLGYIPNKNAQQLRGHTIKLIGVLVPSLTNPFFSAIMQSMEQHKPDYVDLFFLSTSGDHLEHNIKHLVERGMDGLVIARLIDQPESMNNYLERHNVPYVVLDQSEDNGYTDIIRTDEQTGGALAAAHLIDLNHQHIAIVQPYEMMSNMQARVKGFEDYCESHDVQKPLKIETELSPSGGKQIVDQIIDSQVTAVFAINDEMAIGIIRGLKERGKAVPEEISVVGYDNISFSQYMTPALTTVAQPIALIGETALRLIVKKITETDQGVERIELPNELVVRETTQQLNQ</sequence>
<dbReference type="GO" id="GO:0000976">
    <property type="term" value="F:transcription cis-regulatory region binding"/>
    <property type="evidence" value="ECO:0007669"/>
    <property type="project" value="TreeGrafter"/>
</dbReference>
<evidence type="ECO:0000256" key="4">
    <source>
        <dbReference type="ARBA" id="ARBA00023163"/>
    </source>
</evidence>
<evidence type="ECO:0000256" key="1">
    <source>
        <dbReference type="ARBA" id="ARBA00022491"/>
    </source>
</evidence>
<dbReference type="InterPro" id="IPR010982">
    <property type="entry name" value="Lambda_DNA-bd_dom_sf"/>
</dbReference>
<reference evidence="6" key="1">
    <citation type="submission" date="2019-11" db="EMBL/GenBank/DDBJ databases">
        <authorList>
            <person name="Feng L."/>
        </authorList>
    </citation>
    <scope>NUCLEOTIDE SEQUENCE</scope>
    <source>
        <strain evidence="6">SsimulansLFYP27</strain>
    </source>
</reference>
<dbReference type="Pfam" id="PF00356">
    <property type="entry name" value="LacI"/>
    <property type="match status" value="1"/>
</dbReference>
<keyword evidence="2" id="KW-0805">Transcription regulation</keyword>
<dbReference type="RefSeq" id="WP_002480234.1">
    <property type="nucleotide sequence ID" value="NZ_CACRUO010000065.1"/>
</dbReference>
<evidence type="ECO:0000259" key="5">
    <source>
        <dbReference type="PROSITE" id="PS50932"/>
    </source>
</evidence>
<dbReference type="InterPro" id="IPR028082">
    <property type="entry name" value="Peripla_BP_I"/>
</dbReference>
<organism evidence="6">
    <name type="scientific">Staphylococcus simulans</name>
    <dbReference type="NCBI Taxonomy" id="1286"/>
    <lineage>
        <taxon>Bacteria</taxon>
        <taxon>Bacillati</taxon>
        <taxon>Bacillota</taxon>
        <taxon>Bacilli</taxon>
        <taxon>Bacillales</taxon>
        <taxon>Staphylococcaceae</taxon>
        <taxon>Staphylococcus</taxon>
    </lineage>
</organism>
<protein>
    <submittedName>
        <fullName evidence="6">HTH-type transcriptional regulator DegA</fullName>
    </submittedName>
</protein>
<dbReference type="PANTHER" id="PTHR30146">
    <property type="entry name" value="LACI-RELATED TRANSCRIPTIONAL REPRESSOR"/>
    <property type="match status" value="1"/>
</dbReference>
<dbReference type="PRINTS" id="PR00036">
    <property type="entry name" value="HTHLACI"/>
</dbReference>
<dbReference type="PROSITE" id="PS50932">
    <property type="entry name" value="HTH_LACI_2"/>
    <property type="match status" value="1"/>
</dbReference>
<dbReference type="Gene3D" id="3.40.50.2300">
    <property type="match status" value="2"/>
</dbReference>
<dbReference type="PROSITE" id="PS00356">
    <property type="entry name" value="HTH_LACI_1"/>
    <property type="match status" value="1"/>
</dbReference>
<dbReference type="NCBIfam" id="NF047341">
    <property type="entry name" value="lactose_RbsR"/>
    <property type="match status" value="1"/>
</dbReference>
<evidence type="ECO:0000256" key="2">
    <source>
        <dbReference type="ARBA" id="ARBA00023015"/>
    </source>
</evidence>
<dbReference type="Gene3D" id="1.10.260.40">
    <property type="entry name" value="lambda repressor-like DNA-binding domains"/>
    <property type="match status" value="1"/>
</dbReference>
<dbReference type="SMART" id="SM00354">
    <property type="entry name" value="HTH_LACI"/>
    <property type="match status" value="1"/>
</dbReference>
<proteinExistence type="predicted"/>
<dbReference type="CDD" id="cd01392">
    <property type="entry name" value="HTH_LacI"/>
    <property type="match status" value="1"/>
</dbReference>
<dbReference type="Pfam" id="PF13377">
    <property type="entry name" value="Peripla_BP_3"/>
    <property type="match status" value="1"/>
</dbReference>
<accession>A0A6N3FPR0</accession>
<keyword evidence="1" id="KW-0678">Repressor</keyword>
<gene>
    <name evidence="6" type="primary">degA_2</name>
    <name evidence="6" type="ORF">SSLFYP27_02588</name>
</gene>
<evidence type="ECO:0000313" key="6">
    <source>
        <dbReference type="EMBL" id="VYU54034.1"/>
    </source>
</evidence>
<dbReference type="CDD" id="cd06267">
    <property type="entry name" value="PBP1_LacI_sugar_binding-like"/>
    <property type="match status" value="1"/>
</dbReference>
<dbReference type="EMBL" id="CACRUO010000065">
    <property type="protein sequence ID" value="VYU54034.1"/>
    <property type="molecule type" value="Genomic_DNA"/>
</dbReference>
<dbReference type="GO" id="GO:0003700">
    <property type="term" value="F:DNA-binding transcription factor activity"/>
    <property type="evidence" value="ECO:0007669"/>
    <property type="project" value="TreeGrafter"/>
</dbReference>